<dbReference type="InterPro" id="IPR050072">
    <property type="entry name" value="Peptidase_M20A"/>
</dbReference>
<evidence type="ECO:0000256" key="1">
    <source>
        <dbReference type="ARBA" id="ARBA00001947"/>
    </source>
</evidence>
<name>A0A0L6CSH1_9RHOB</name>
<keyword evidence="3 7" id="KW-0378">Hydrolase</keyword>
<evidence type="ECO:0000256" key="2">
    <source>
        <dbReference type="ARBA" id="ARBA00022723"/>
    </source>
</evidence>
<dbReference type="NCBIfam" id="NF005678">
    <property type="entry name" value="PRK07473.1"/>
    <property type="match status" value="1"/>
</dbReference>
<dbReference type="Gene3D" id="3.30.70.360">
    <property type="match status" value="1"/>
</dbReference>
<dbReference type="OrthoDB" id="9776600at2"/>
<evidence type="ECO:0000256" key="3">
    <source>
        <dbReference type="ARBA" id="ARBA00022801"/>
    </source>
</evidence>
<comment type="caution">
    <text evidence="7">The sequence shown here is derived from an EMBL/GenBank/DDBJ whole genome shotgun (WGS) entry which is preliminary data.</text>
</comment>
<accession>A0A0L6CSH1</accession>
<dbReference type="InterPro" id="IPR017150">
    <property type="entry name" value="Pept_M20_glutamate_carboxypep"/>
</dbReference>
<organism evidence="7 8">
    <name type="scientific">Roseovarius tolerans</name>
    <dbReference type="NCBI Taxonomy" id="74031"/>
    <lineage>
        <taxon>Bacteria</taxon>
        <taxon>Pseudomonadati</taxon>
        <taxon>Pseudomonadota</taxon>
        <taxon>Alphaproteobacteria</taxon>
        <taxon>Rhodobacterales</taxon>
        <taxon>Roseobacteraceae</taxon>
        <taxon>Roseovarius</taxon>
    </lineage>
</organism>
<dbReference type="PIRSF" id="PIRSF037238">
    <property type="entry name" value="Carboxypeptidase_G2"/>
    <property type="match status" value="1"/>
</dbReference>
<feature type="active site" description="Proton acceptor" evidence="5">
    <location>
        <position position="148"/>
    </location>
</feature>
<dbReference type="InterPro" id="IPR036264">
    <property type="entry name" value="Bact_exopeptidase_dim_dom"/>
</dbReference>
<proteinExistence type="predicted"/>
<keyword evidence="2" id="KW-0479">Metal-binding</keyword>
<dbReference type="Gene3D" id="3.40.630.10">
    <property type="entry name" value="Zn peptidases"/>
    <property type="match status" value="1"/>
</dbReference>
<dbReference type="PROSITE" id="PS00758">
    <property type="entry name" value="ARGE_DAPE_CPG2_1"/>
    <property type="match status" value="1"/>
</dbReference>
<reference evidence="8" key="1">
    <citation type="submission" date="2015-07" db="EMBL/GenBank/DDBJ databases">
        <title>Draft Genome Sequence of Roseovarius tolerans EL-164, a producer of N-Acylated Alanine Methyl Esters (NAMEs).</title>
        <authorList>
            <person name="Voget S."/>
            <person name="Bruns H."/>
            <person name="Wagner-Doebler I."/>
            <person name="Schulz S."/>
            <person name="Daniel R."/>
        </authorList>
    </citation>
    <scope>NUCLEOTIDE SEQUENCE [LARGE SCALE GENOMIC DNA]</scope>
    <source>
        <strain evidence="8">EL-164</strain>
    </source>
</reference>
<sequence length="380" mass="40715">MPSDPLKLPFDVDEMLCGLRPWIETESPTFDAAAVNRMMDLVQHDLATLGARVERIPGRRGLGDSVRATMPHPRAGEGGILLLGHMDTVHPIGTLSTLPFRREGDICYGPGLMDMKGGNYVYLDALRKILQAGIETPLPVTVLFTPDEEIGTPSTRDLIEAEAKRHKYILVPEPACPDGSAVIGRYAIARFNLTARGTPSHASWALSEGRSAIAEMARKVAEIEGFTTDDCSFSVGVIHGGQWVNCVSSTCDAEVLSMAKTQDLLEEGVQRMLDLNGGDDAVRLEVRRGVTRPLWQEGQPGTMAMLDVARGIASEIGFDLPACSAGGGSDGNFTGALGLATLDSIGVRGKGLHTLTEHIEVASLEERAKLAAALFCRLGR</sequence>
<dbReference type="InterPro" id="IPR002933">
    <property type="entry name" value="Peptidase_M20"/>
</dbReference>
<dbReference type="InterPro" id="IPR001261">
    <property type="entry name" value="ArgE/DapE_CS"/>
</dbReference>
<feature type="active site" evidence="5">
    <location>
        <position position="87"/>
    </location>
</feature>
<dbReference type="InterPro" id="IPR011650">
    <property type="entry name" value="Peptidase_M20_dimer"/>
</dbReference>
<feature type="domain" description="Peptidase M20 dimerisation" evidence="6">
    <location>
        <begin position="183"/>
        <end position="268"/>
    </location>
</feature>
<dbReference type="CDD" id="cd03885">
    <property type="entry name" value="M20_CPDG2"/>
    <property type="match status" value="1"/>
</dbReference>
<dbReference type="Pfam" id="PF07687">
    <property type="entry name" value="M20_dimer"/>
    <property type="match status" value="1"/>
</dbReference>
<dbReference type="SUPFAM" id="SSF55031">
    <property type="entry name" value="Bacterial exopeptidase dimerisation domain"/>
    <property type="match status" value="1"/>
</dbReference>
<evidence type="ECO:0000256" key="4">
    <source>
        <dbReference type="ARBA" id="ARBA00022833"/>
    </source>
</evidence>
<dbReference type="PANTHER" id="PTHR43808:SF9">
    <property type="entry name" value="BLL0789 PROTEIN"/>
    <property type="match status" value="1"/>
</dbReference>
<gene>
    <name evidence="7" type="primary">cpg2</name>
    <name evidence="7" type="ORF">ROTO_29700</name>
</gene>
<dbReference type="Proteomes" id="UP000037046">
    <property type="component" value="Unassembled WGS sequence"/>
</dbReference>
<dbReference type="Pfam" id="PF01546">
    <property type="entry name" value="Peptidase_M20"/>
    <property type="match status" value="1"/>
</dbReference>
<dbReference type="GO" id="GO:0046872">
    <property type="term" value="F:metal ion binding"/>
    <property type="evidence" value="ECO:0007669"/>
    <property type="project" value="UniProtKB-KW"/>
</dbReference>
<protein>
    <submittedName>
        <fullName evidence="7">Carboxypeptidase G2</fullName>
        <ecNumber evidence="7">3.4.17.11</ecNumber>
    </submittedName>
</protein>
<keyword evidence="7" id="KW-0121">Carboxypeptidase</keyword>
<evidence type="ECO:0000259" key="6">
    <source>
        <dbReference type="Pfam" id="PF07687"/>
    </source>
</evidence>
<evidence type="ECO:0000256" key="5">
    <source>
        <dbReference type="PIRSR" id="PIRSR037238-1"/>
    </source>
</evidence>
<dbReference type="RefSeq" id="WP_050663822.1">
    <property type="nucleotide sequence ID" value="NZ_CP118494.1"/>
</dbReference>
<dbReference type="AlphaFoldDB" id="A0A0L6CSH1"/>
<evidence type="ECO:0000313" key="8">
    <source>
        <dbReference type="Proteomes" id="UP000037046"/>
    </source>
</evidence>
<keyword evidence="4" id="KW-0862">Zinc</keyword>
<dbReference type="EC" id="3.4.17.11" evidence="7"/>
<dbReference type="PATRIC" id="fig|74031.6.peg.3027"/>
<dbReference type="EMBL" id="LGVV01000051">
    <property type="protein sequence ID" value="KNX40463.1"/>
    <property type="molecule type" value="Genomic_DNA"/>
</dbReference>
<dbReference type="GO" id="GO:0004180">
    <property type="term" value="F:carboxypeptidase activity"/>
    <property type="evidence" value="ECO:0007669"/>
    <property type="project" value="UniProtKB-KW"/>
</dbReference>
<comment type="cofactor">
    <cofactor evidence="1">
        <name>Zn(2+)</name>
        <dbReference type="ChEBI" id="CHEBI:29105"/>
    </cofactor>
</comment>
<dbReference type="PANTHER" id="PTHR43808">
    <property type="entry name" value="ACETYLORNITHINE DEACETYLASE"/>
    <property type="match status" value="1"/>
</dbReference>
<dbReference type="SUPFAM" id="SSF53187">
    <property type="entry name" value="Zn-dependent exopeptidases"/>
    <property type="match status" value="1"/>
</dbReference>
<evidence type="ECO:0000313" key="7">
    <source>
        <dbReference type="EMBL" id="KNX40463.1"/>
    </source>
</evidence>
<keyword evidence="7" id="KW-0645">Protease</keyword>
<keyword evidence="8" id="KW-1185">Reference proteome</keyword>